<dbReference type="GO" id="GO:0008270">
    <property type="term" value="F:zinc ion binding"/>
    <property type="evidence" value="ECO:0007669"/>
    <property type="project" value="UniProtKB-KW"/>
</dbReference>
<dbReference type="PANTHER" id="PTHR33823:SF4">
    <property type="entry name" value="GENERAL STRESS PROTEIN 16O"/>
    <property type="match status" value="1"/>
</dbReference>
<evidence type="ECO:0000256" key="2">
    <source>
        <dbReference type="ARBA" id="ARBA00022771"/>
    </source>
</evidence>
<dbReference type="Proteomes" id="UP000275256">
    <property type="component" value="Unassembled WGS sequence"/>
</dbReference>
<gene>
    <name evidence="6" type="ORF">EAX62_09035</name>
</gene>
<comment type="caution">
    <text evidence="6">The sequence shown here is derived from an EMBL/GenBank/DDBJ whole genome shotgun (WGS) entry which is preliminary data.</text>
</comment>
<dbReference type="PROSITE" id="PS51128">
    <property type="entry name" value="ZF_DKSA_2"/>
    <property type="match status" value="1"/>
</dbReference>
<evidence type="ECO:0000313" key="7">
    <source>
        <dbReference type="Proteomes" id="UP000275256"/>
    </source>
</evidence>
<reference evidence="6 7" key="1">
    <citation type="submission" date="2018-10" db="EMBL/GenBank/DDBJ databases">
        <title>Tessaracoccus antarcticuss sp. nov., isolated from sediment.</title>
        <authorList>
            <person name="Zhou L.Y."/>
            <person name="Du Z.J."/>
        </authorList>
    </citation>
    <scope>NUCLEOTIDE SEQUENCE [LARGE SCALE GENOMIC DNA]</scope>
    <source>
        <strain evidence="6 7">JDX10</strain>
    </source>
</reference>
<organism evidence="6 7">
    <name type="scientific">Tessaracoccus antarcticus</name>
    <dbReference type="NCBI Taxonomy" id="2479848"/>
    <lineage>
        <taxon>Bacteria</taxon>
        <taxon>Bacillati</taxon>
        <taxon>Actinomycetota</taxon>
        <taxon>Actinomycetes</taxon>
        <taxon>Propionibacteriales</taxon>
        <taxon>Propionibacteriaceae</taxon>
        <taxon>Tessaracoccus</taxon>
    </lineage>
</organism>
<dbReference type="Gene3D" id="1.20.120.910">
    <property type="entry name" value="DksA, coiled-coil domain"/>
    <property type="match status" value="1"/>
</dbReference>
<keyword evidence="2" id="KW-0863">Zinc-finger</keyword>
<evidence type="ECO:0000256" key="3">
    <source>
        <dbReference type="ARBA" id="ARBA00022833"/>
    </source>
</evidence>
<keyword evidence="1" id="KW-0479">Metal-binding</keyword>
<dbReference type="SUPFAM" id="SSF57716">
    <property type="entry name" value="Glucocorticoid receptor-like (DNA-binding domain)"/>
    <property type="match status" value="1"/>
</dbReference>
<dbReference type="PANTHER" id="PTHR33823">
    <property type="entry name" value="RNA POLYMERASE-BINDING TRANSCRIPTION FACTOR DKSA-RELATED"/>
    <property type="match status" value="1"/>
</dbReference>
<keyword evidence="3" id="KW-0862">Zinc</keyword>
<dbReference type="InterPro" id="IPR000962">
    <property type="entry name" value="Znf_DskA_TraR"/>
</dbReference>
<evidence type="ECO:0000259" key="5">
    <source>
        <dbReference type="Pfam" id="PF01258"/>
    </source>
</evidence>
<dbReference type="EMBL" id="REFW01000002">
    <property type="protein sequence ID" value="RMB59874.1"/>
    <property type="molecule type" value="Genomic_DNA"/>
</dbReference>
<feature type="zinc finger region" description="dksA C4-type" evidence="4">
    <location>
        <begin position="111"/>
        <end position="135"/>
    </location>
</feature>
<dbReference type="Pfam" id="PF01258">
    <property type="entry name" value="zf-dskA_traR"/>
    <property type="match status" value="1"/>
</dbReference>
<protein>
    <recommendedName>
        <fullName evidence="5">Zinc finger DksA/TraR C4-type domain-containing protein</fullName>
    </recommendedName>
</protein>
<keyword evidence="7" id="KW-1185">Reference proteome</keyword>
<dbReference type="AlphaFoldDB" id="A0A3M0G4V7"/>
<evidence type="ECO:0000256" key="1">
    <source>
        <dbReference type="ARBA" id="ARBA00022723"/>
    </source>
</evidence>
<evidence type="ECO:0000313" key="6">
    <source>
        <dbReference type="EMBL" id="RMB59874.1"/>
    </source>
</evidence>
<dbReference type="OrthoDB" id="1121111at2"/>
<name>A0A3M0G4V7_9ACTN</name>
<evidence type="ECO:0000256" key="4">
    <source>
        <dbReference type="PROSITE-ProRule" id="PRU00510"/>
    </source>
</evidence>
<sequence length="136" mass="14683">MSLSIVRQVVVVGDAFWRRGNGTIDRMDNMDLAAIATELETKRAELHAKIADLTRPVEAGATIGFGKRIGDGTTQAIQQMADASTAESLQRTLNEVRGAQERLEAGTYGLCVVCGEPIPAARLEFRPWAATCVEHA</sequence>
<feature type="domain" description="Zinc finger DksA/TraR C4-type" evidence="5">
    <location>
        <begin position="106"/>
        <end position="134"/>
    </location>
</feature>
<proteinExistence type="predicted"/>
<accession>A0A3M0G4V7</accession>